<keyword evidence="2" id="KW-1185">Reference proteome</keyword>
<gene>
    <name evidence="1" type="ORF">D1Y85_17160</name>
</gene>
<dbReference type="RefSeq" id="WP_124152278.1">
    <property type="nucleotide sequence ID" value="NZ_RQIS01000012.1"/>
</dbReference>
<proteinExistence type="predicted"/>
<name>A0A3N6MLG6_9BURK</name>
<protein>
    <recommendedName>
        <fullName evidence="3">Lipoprotein</fullName>
    </recommendedName>
</protein>
<dbReference type="PROSITE" id="PS51257">
    <property type="entry name" value="PROKAR_LIPOPROTEIN"/>
    <property type="match status" value="1"/>
</dbReference>
<dbReference type="AlphaFoldDB" id="A0A3N6MLG6"/>
<reference evidence="1 2" key="1">
    <citation type="submission" date="2018-11" db="EMBL/GenBank/DDBJ databases">
        <title>Paraburkholderia sp. DHOA04, isolated from soil.</title>
        <authorList>
            <person name="Gao Z.-H."/>
            <person name="Qiu L.-H."/>
            <person name="Fu J.-C."/>
        </authorList>
    </citation>
    <scope>NUCLEOTIDE SEQUENCE [LARGE SCALE GENOMIC DNA]</scope>
    <source>
        <strain evidence="1 2">DHOA04</strain>
    </source>
</reference>
<dbReference type="OrthoDB" id="9150691at2"/>
<comment type="caution">
    <text evidence="1">The sequence shown here is derived from an EMBL/GenBank/DDBJ whole genome shotgun (WGS) entry which is preliminary data.</text>
</comment>
<evidence type="ECO:0000313" key="2">
    <source>
        <dbReference type="Proteomes" id="UP000272778"/>
    </source>
</evidence>
<evidence type="ECO:0000313" key="1">
    <source>
        <dbReference type="EMBL" id="RQH04624.1"/>
    </source>
</evidence>
<dbReference type="EMBL" id="RQIS01000012">
    <property type="protein sequence ID" value="RQH04624.1"/>
    <property type="molecule type" value="Genomic_DNA"/>
</dbReference>
<dbReference type="Proteomes" id="UP000272778">
    <property type="component" value="Unassembled WGS sequence"/>
</dbReference>
<sequence>MQPGKMYKFLVPLVLVSGCMTAHDQKISSISNKSECGFDKGAVFQNTPYYVSKGEEHAPIGGLSRLFGVYDKSIEQVKIQKNGNYLLVRFYDVADKEIIGSKPIGGKGYQSEGGRLIINKWSSCKPGEAGVGCVWSHIELSCTQENDLAVKEIGRGAGMLALVIPIGTSSSYLGLYKRMPDKN</sequence>
<accession>A0A3N6MLG6</accession>
<evidence type="ECO:0008006" key="3">
    <source>
        <dbReference type="Google" id="ProtNLM"/>
    </source>
</evidence>
<organism evidence="1 2">
    <name type="scientific">Paraburkholderia dinghuensis</name>
    <dbReference type="NCBI Taxonomy" id="2305225"/>
    <lineage>
        <taxon>Bacteria</taxon>
        <taxon>Pseudomonadati</taxon>
        <taxon>Pseudomonadota</taxon>
        <taxon>Betaproteobacteria</taxon>
        <taxon>Burkholderiales</taxon>
        <taxon>Burkholderiaceae</taxon>
        <taxon>Paraburkholderia</taxon>
    </lineage>
</organism>